<dbReference type="InterPro" id="IPR020139">
    <property type="entry name" value="DUF2642"/>
</dbReference>
<gene>
    <name evidence="1" type="ORF">J2S04_000947</name>
</gene>
<dbReference type="RefSeq" id="WP_306953581.1">
    <property type="nucleotide sequence ID" value="NZ_JAURUO010000004.1"/>
</dbReference>
<name>A0ABT9LUY7_9BACL</name>
<dbReference type="EMBL" id="JAURUO010000004">
    <property type="protein sequence ID" value="MDP9728016.1"/>
    <property type="molecule type" value="Genomic_DNA"/>
</dbReference>
<proteinExistence type="predicted"/>
<accession>A0ABT9LUY7</accession>
<sequence length="86" mass="9958">MKSKWVYRRLTFKEKARQLVGKRVVVTTTNGTFQGVLYAVEYDYLTLRRFEYGSYRKTYIRIAEIVSLRRALTSSTSSSSLSSSNS</sequence>
<comment type="caution">
    <text evidence="1">The sequence shown here is derived from an EMBL/GenBank/DDBJ whole genome shotgun (WGS) entry which is preliminary data.</text>
</comment>
<evidence type="ECO:0000313" key="1">
    <source>
        <dbReference type="EMBL" id="MDP9728016.1"/>
    </source>
</evidence>
<organism evidence="1 2">
    <name type="scientific">Alicyclobacillus tolerans</name>
    <dbReference type="NCBI Taxonomy" id="90970"/>
    <lineage>
        <taxon>Bacteria</taxon>
        <taxon>Bacillati</taxon>
        <taxon>Bacillota</taxon>
        <taxon>Bacilli</taxon>
        <taxon>Bacillales</taxon>
        <taxon>Alicyclobacillaceae</taxon>
        <taxon>Alicyclobacillus</taxon>
    </lineage>
</organism>
<protein>
    <recommendedName>
        <fullName evidence="3">KOW domain-containing protein</fullName>
    </recommendedName>
</protein>
<dbReference type="Proteomes" id="UP001229209">
    <property type="component" value="Unassembled WGS sequence"/>
</dbReference>
<reference evidence="1 2" key="1">
    <citation type="submission" date="2023-07" db="EMBL/GenBank/DDBJ databases">
        <title>Genomic Encyclopedia of Type Strains, Phase IV (KMG-IV): sequencing the most valuable type-strain genomes for metagenomic binning, comparative biology and taxonomic classification.</title>
        <authorList>
            <person name="Goeker M."/>
        </authorList>
    </citation>
    <scope>NUCLEOTIDE SEQUENCE [LARGE SCALE GENOMIC DNA]</scope>
    <source>
        <strain evidence="1 2">DSM 25924</strain>
    </source>
</reference>
<evidence type="ECO:0000313" key="2">
    <source>
        <dbReference type="Proteomes" id="UP001229209"/>
    </source>
</evidence>
<dbReference type="Pfam" id="PF10842">
    <property type="entry name" value="DUF2642"/>
    <property type="match status" value="1"/>
</dbReference>
<keyword evidence="2" id="KW-1185">Reference proteome</keyword>
<evidence type="ECO:0008006" key="3">
    <source>
        <dbReference type="Google" id="ProtNLM"/>
    </source>
</evidence>